<evidence type="ECO:0000313" key="2">
    <source>
        <dbReference type="EMBL" id="GAH22340.1"/>
    </source>
</evidence>
<feature type="domain" description="Disaggregatase-related" evidence="1">
    <location>
        <begin position="12"/>
        <end position="56"/>
    </location>
</feature>
<comment type="caution">
    <text evidence="2">The sequence shown here is derived from an EMBL/GenBank/DDBJ whole genome shotgun (WGS) entry which is preliminary data.</text>
</comment>
<name>X1EPS1_9ZZZZ</name>
<dbReference type="InterPro" id="IPR013687">
    <property type="entry name" value="Disaggr-rel"/>
</dbReference>
<proteinExistence type="predicted"/>
<dbReference type="EMBL" id="BART01039663">
    <property type="protein sequence ID" value="GAH22340.1"/>
    <property type="molecule type" value="Genomic_DNA"/>
</dbReference>
<accession>X1EPS1</accession>
<sequence>MDLSDEYENISYNNFWNNESGDYNNLPDQTGLNGNISIDPLFVSSGDDEYHLRSTSPCIDGGDPGFVGLV</sequence>
<reference evidence="2" key="1">
    <citation type="journal article" date="2014" name="Front. Microbiol.">
        <title>High frequency of phylogenetically diverse reductive dehalogenase-homologous genes in deep subseafloor sedimentary metagenomes.</title>
        <authorList>
            <person name="Kawai M."/>
            <person name="Futagami T."/>
            <person name="Toyoda A."/>
            <person name="Takaki Y."/>
            <person name="Nishi S."/>
            <person name="Hori S."/>
            <person name="Arai W."/>
            <person name="Tsubouchi T."/>
            <person name="Morono Y."/>
            <person name="Uchiyama I."/>
            <person name="Ito T."/>
            <person name="Fujiyama A."/>
            <person name="Inagaki F."/>
            <person name="Takami H."/>
        </authorList>
    </citation>
    <scope>NUCLEOTIDE SEQUENCE</scope>
    <source>
        <strain evidence="2">Expedition CK06-06</strain>
    </source>
</reference>
<protein>
    <recommendedName>
        <fullName evidence="1">Disaggregatase-related domain-containing protein</fullName>
    </recommendedName>
</protein>
<dbReference type="AlphaFoldDB" id="X1EPS1"/>
<dbReference type="Pfam" id="PF08480">
    <property type="entry name" value="Disaggr_assoc"/>
    <property type="match status" value="1"/>
</dbReference>
<evidence type="ECO:0000259" key="1">
    <source>
        <dbReference type="Pfam" id="PF08480"/>
    </source>
</evidence>
<feature type="non-terminal residue" evidence="2">
    <location>
        <position position="70"/>
    </location>
</feature>
<gene>
    <name evidence="2" type="ORF">S01H4_65050</name>
</gene>
<organism evidence="2">
    <name type="scientific">marine sediment metagenome</name>
    <dbReference type="NCBI Taxonomy" id="412755"/>
    <lineage>
        <taxon>unclassified sequences</taxon>
        <taxon>metagenomes</taxon>
        <taxon>ecological metagenomes</taxon>
    </lineage>
</organism>